<reference evidence="3 4" key="1">
    <citation type="submission" date="2018-08" db="EMBL/GenBank/DDBJ databases">
        <title>A genome reference for cultivated species of the human gut microbiota.</title>
        <authorList>
            <person name="Zou Y."/>
            <person name="Xue W."/>
            <person name="Luo G."/>
        </authorList>
    </citation>
    <scope>NUCLEOTIDE SEQUENCE [LARGE SCALE GENOMIC DNA]</scope>
    <source>
        <strain evidence="3 4">AF22-1</strain>
    </source>
</reference>
<protein>
    <submittedName>
        <fullName evidence="3">Glycosyltransferase</fullName>
    </submittedName>
</protein>
<proteinExistence type="predicted"/>
<dbReference type="Proteomes" id="UP000286113">
    <property type="component" value="Unassembled WGS sequence"/>
</dbReference>
<dbReference type="GO" id="GO:0009103">
    <property type="term" value="P:lipopolysaccharide biosynthetic process"/>
    <property type="evidence" value="ECO:0007669"/>
    <property type="project" value="TreeGrafter"/>
</dbReference>
<dbReference type="AlphaFoldDB" id="A0AA92W226"/>
<dbReference type="PANTHER" id="PTHR46401:SF2">
    <property type="entry name" value="GLYCOSYLTRANSFERASE WBBK-RELATED"/>
    <property type="match status" value="1"/>
</dbReference>
<accession>A0AA92W226</accession>
<dbReference type="CDD" id="cd03801">
    <property type="entry name" value="GT4_PimA-like"/>
    <property type="match status" value="1"/>
</dbReference>
<dbReference type="PANTHER" id="PTHR46401">
    <property type="entry name" value="GLYCOSYLTRANSFERASE WBBK-RELATED"/>
    <property type="match status" value="1"/>
</dbReference>
<sequence length="284" mass="33314">MAQFDLVYSDALGFYYYPLLLHYIGKTSFIHAAHNVNPYPVWTWDLKLQVKYIFQNGKNFQMFSKHTARWFKEHYPKKSFFYAPMVVKDFGKVQTDNYKIDEQKVNLLFFGNVVANKRLDLLIDAVKELPRNIQNKVHLNICGNCRMNKEAFLQQIGDCKSISTYFKRIPDEEIPELFTKHQFFMLPYQDVAQSGPHMIAYNYNLPVIASDIDGFAERVEDGVNGFLFRMNDKEALKTAIIKAVTMSSSDYQRMKDKLKAYVEENYSLKAVSNKYIDYFNLILK</sequence>
<gene>
    <name evidence="3" type="ORF">DWX90_10305</name>
</gene>
<organism evidence="3 4">
    <name type="scientific">Segatella copri</name>
    <dbReference type="NCBI Taxonomy" id="165179"/>
    <lineage>
        <taxon>Bacteria</taxon>
        <taxon>Pseudomonadati</taxon>
        <taxon>Bacteroidota</taxon>
        <taxon>Bacteroidia</taxon>
        <taxon>Bacteroidales</taxon>
        <taxon>Prevotellaceae</taxon>
        <taxon>Segatella</taxon>
    </lineage>
</organism>
<dbReference type="InterPro" id="IPR001296">
    <property type="entry name" value="Glyco_trans_1"/>
</dbReference>
<dbReference type="SUPFAM" id="SSF53756">
    <property type="entry name" value="UDP-Glycosyltransferase/glycogen phosphorylase"/>
    <property type="match status" value="1"/>
</dbReference>
<feature type="domain" description="Glycosyl transferase family 1" evidence="2">
    <location>
        <begin position="97"/>
        <end position="256"/>
    </location>
</feature>
<evidence type="ECO:0000256" key="1">
    <source>
        <dbReference type="ARBA" id="ARBA00022679"/>
    </source>
</evidence>
<comment type="caution">
    <text evidence="3">The sequence shown here is derived from an EMBL/GenBank/DDBJ whole genome shotgun (WGS) entry which is preliminary data.</text>
</comment>
<dbReference type="Gene3D" id="3.40.50.2000">
    <property type="entry name" value="Glycogen Phosphorylase B"/>
    <property type="match status" value="1"/>
</dbReference>
<evidence type="ECO:0000259" key="2">
    <source>
        <dbReference type="Pfam" id="PF00534"/>
    </source>
</evidence>
<keyword evidence="1" id="KW-0808">Transferase</keyword>
<dbReference type="GO" id="GO:0016757">
    <property type="term" value="F:glycosyltransferase activity"/>
    <property type="evidence" value="ECO:0007669"/>
    <property type="project" value="InterPro"/>
</dbReference>
<name>A0AA92W226_9BACT</name>
<dbReference type="Pfam" id="PF00534">
    <property type="entry name" value="Glycos_transf_1"/>
    <property type="match status" value="1"/>
</dbReference>
<dbReference type="EMBL" id="QRVN01000021">
    <property type="protein sequence ID" value="RGS46397.1"/>
    <property type="molecule type" value="Genomic_DNA"/>
</dbReference>
<evidence type="ECO:0000313" key="3">
    <source>
        <dbReference type="EMBL" id="RGS46397.1"/>
    </source>
</evidence>
<evidence type="ECO:0000313" key="4">
    <source>
        <dbReference type="Proteomes" id="UP000286113"/>
    </source>
</evidence>